<evidence type="ECO:0000259" key="2">
    <source>
        <dbReference type="Pfam" id="PF05547"/>
    </source>
</evidence>
<dbReference type="SUPFAM" id="SSF55486">
    <property type="entry name" value="Metalloproteases ('zincins'), catalytic domain"/>
    <property type="match status" value="1"/>
</dbReference>
<dbReference type="EMBL" id="DXAW01000068">
    <property type="protein sequence ID" value="HIZ85538.1"/>
    <property type="molecule type" value="Genomic_DNA"/>
</dbReference>
<dbReference type="NCBIfam" id="TIGR03296">
    <property type="entry name" value="M6dom_TIGR03296"/>
    <property type="match status" value="1"/>
</dbReference>
<evidence type="ECO:0000313" key="4">
    <source>
        <dbReference type="Proteomes" id="UP000824115"/>
    </source>
</evidence>
<evidence type="ECO:0000313" key="3">
    <source>
        <dbReference type="EMBL" id="HIZ85538.1"/>
    </source>
</evidence>
<keyword evidence="3" id="KW-0378">Hydrolase</keyword>
<comment type="caution">
    <text evidence="3">The sequence shown here is derived from an EMBL/GenBank/DDBJ whole genome shotgun (WGS) entry which is preliminary data.</text>
</comment>
<dbReference type="PANTHER" id="PTHR41775:SF1">
    <property type="entry name" value="PEPTIDASE M6-LIKE DOMAIN-CONTAINING PROTEIN"/>
    <property type="match status" value="1"/>
</dbReference>
<dbReference type="Pfam" id="PF05547">
    <property type="entry name" value="Peptidase_M6"/>
    <property type="match status" value="1"/>
</dbReference>
<organism evidence="3 4">
    <name type="scientific">Candidatus Coprenecus stercoravium</name>
    <dbReference type="NCBI Taxonomy" id="2840735"/>
    <lineage>
        <taxon>Bacteria</taxon>
        <taxon>Pseudomonadati</taxon>
        <taxon>Bacteroidota</taxon>
        <taxon>Bacteroidia</taxon>
        <taxon>Bacteroidales</taxon>
        <taxon>Rikenellaceae</taxon>
        <taxon>Rikenellaceae incertae sedis</taxon>
        <taxon>Candidatus Coprenecus</taxon>
    </lineage>
</organism>
<dbReference type="GO" id="GO:0006508">
    <property type="term" value="P:proteolysis"/>
    <property type="evidence" value="ECO:0007669"/>
    <property type="project" value="InterPro"/>
</dbReference>
<accession>A0A9D2GQK1</accession>
<name>A0A9D2GQK1_9BACT</name>
<dbReference type="Proteomes" id="UP000824115">
    <property type="component" value="Unassembled WGS sequence"/>
</dbReference>
<proteinExistence type="predicted"/>
<sequence length="615" mass="68331">MNCKILIRIILILGITASALTSAHAVKARTTPTRYTQPDGSVIYVQRHGDEFLNWATVNGRLVELGEDGFYYYGEFNADGSVSISSVKAKGGSITPSTTRGVVPPASAIAAANIRRQASITRTSISRMSDSSHIMSFGNKRFLVLLIEFPDVKFTVPDPNRTFTRLLNEEGYSENDATGSARDYYIENSQGRFTPTFDVYGPIEVSYNHDAGFNDEVNLADYILVEACQKADSEIDFTQYDIDANGEVDMVFFFFAGENAAEGDRRAIYPHKWEIFRPQYSPFDGLMLRSYACTSEYATNTQGSYMAGIGTFCHEFAHVLGLYDLYDTNYETGGLAPALGTLCIMDDGSYNNDGHTPPYFNGYERYMMGWLDLTEWVNSGEKTLKTIQDNEAYITKTANEGEFYLYEYRDGNGYDKYIGAEGVAIYHIDQSNNLVNGRTAKSIWESGSGINDFSEHQCFDLVESHQPERQADVLGNKYKLFPGEPNNTEINATTTPDNKTWDGEDTGVSISNIQLNGTTASLSLITSGSGFVIEDFFELGINAIYKNKASYKAGDLFPFMLSVSNNEPESTEWYFDGQIQEGNEVELTAGEHTVEAHLTYSDGSTEKIVTTITVK</sequence>
<dbReference type="PANTHER" id="PTHR41775">
    <property type="entry name" value="SECRETED PROTEIN-RELATED"/>
    <property type="match status" value="1"/>
</dbReference>
<reference evidence="3" key="1">
    <citation type="journal article" date="2021" name="PeerJ">
        <title>Extensive microbial diversity within the chicken gut microbiome revealed by metagenomics and culture.</title>
        <authorList>
            <person name="Gilroy R."/>
            <person name="Ravi A."/>
            <person name="Getino M."/>
            <person name="Pursley I."/>
            <person name="Horton D.L."/>
            <person name="Alikhan N.F."/>
            <person name="Baker D."/>
            <person name="Gharbi K."/>
            <person name="Hall N."/>
            <person name="Watson M."/>
            <person name="Adriaenssens E.M."/>
            <person name="Foster-Nyarko E."/>
            <person name="Jarju S."/>
            <person name="Secka A."/>
            <person name="Antonio M."/>
            <person name="Oren A."/>
            <person name="Chaudhuri R.R."/>
            <person name="La Ragione R."/>
            <person name="Hildebrand F."/>
            <person name="Pallen M.J."/>
        </authorList>
    </citation>
    <scope>NUCLEOTIDE SEQUENCE</scope>
    <source>
        <strain evidence="3">Gambia16-554</strain>
    </source>
</reference>
<reference evidence="3" key="2">
    <citation type="submission" date="2021-04" db="EMBL/GenBank/DDBJ databases">
        <authorList>
            <person name="Gilroy R."/>
        </authorList>
    </citation>
    <scope>NUCLEOTIDE SEQUENCE</scope>
    <source>
        <strain evidence="3">Gambia16-554</strain>
    </source>
</reference>
<evidence type="ECO:0000256" key="1">
    <source>
        <dbReference type="SAM" id="SignalP"/>
    </source>
</evidence>
<dbReference type="AlphaFoldDB" id="A0A9D2GQK1"/>
<dbReference type="InterPro" id="IPR008757">
    <property type="entry name" value="Peptidase_M6-like_domain"/>
</dbReference>
<keyword evidence="1" id="KW-0732">Signal</keyword>
<protein>
    <submittedName>
        <fullName evidence="3">M6 family metalloprotease domain-containing protein</fullName>
    </submittedName>
</protein>
<feature type="domain" description="Peptidase M6-like" evidence="2">
    <location>
        <begin position="166"/>
        <end position="355"/>
    </location>
</feature>
<feature type="chain" id="PRO_5038757414" evidence="1">
    <location>
        <begin position="29"/>
        <end position="615"/>
    </location>
</feature>
<feature type="signal peptide" evidence="1">
    <location>
        <begin position="1"/>
        <end position="28"/>
    </location>
</feature>
<keyword evidence="3" id="KW-0482">Metalloprotease</keyword>
<keyword evidence="3" id="KW-0645">Protease</keyword>
<gene>
    <name evidence="3" type="ORF">IAC04_03510</name>
</gene>
<dbReference type="GO" id="GO:0008237">
    <property type="term" value="F:metallopeptidase activity"/>
    <property type="evidence" value="ECO:0007669"/>
    <property type="project" value="UniProtKB-KW"/>
</dbReference>